<evidence type="ECO:0000313" key="2">
    <source>
        <dbReference type="Proteomes" id="UP001064048"/>
    </source>
</evidence>
<dbReference type="EMBL" id="CM046112">
    <property type="protein sequence ID" value="KAI8428916.1"/>
    <property type="molecule type" value="Genomic_DNA"/>
</dbReference>
<name>A0ACC0JXG2_CHOFU</name>
<reference evidence="1 2" key="1">
    <citation type="journal article" date="2022" name="Genome Biol. Evol.">
        <title>The Spruce Budworm Genome: Reconstructing the Evolutionary History of Antifreeze Proteins.</title>
        <authorList>
            <person name="Beliveau C."/>
            <person name="Gagne P."/>
            <person name="Picq S."/>
            <person name="Vernygora O."/>
            <person name="Keeling C.I."/>
            <person name="Pinkney K."/>
            <person name="Doucet D."/>
            <person name="Wen F."/>
            <person name="Johnston J.S."/>
            <person name="Maaroufi H."/>
            <person name="Boyle B."/>
            <person name="Laroche J."/>
            <person name="Dewar K."/>
            <person name="Juretic N."/>
            <person name="Blackburn G."/>
            <person name="Nisole A."/>
            <person name="Brunet B."/>
            <person name="Brandao M."/>
            <person name="Lumley L."/>
            <person name="Duan J."/>
            <person name="Quan G."/>
            <person name="Lucarotti C.J."/>
            <person name="Roe A.D."/>
            <person name="Sperling F.A.H."/>
            <person name="Levesque R.C."/>
            <person name="Cusson M."/>
        </authorList>
    </citation>
    <scope>NUCLEOTIDE SEQUENCE [LARGE SCALE GENOMIC DNA]</scope>
    <source>
        <strain evidence="1">Glfc:IPQL:Cfum</strain>
    </source>
</reference>
<proteinExistence type="predicted"/>
<sequence>MNNDYETTLNEMDKDAVTKGHQRQDSRGQGNCVADLHWRQLDRRLRAIEQPSKAKNVCRCDVARRSLNCWRANLATLSADLLVPSDLVTIDLGTNKLRTLHKTTFKGMRSLSELDMFDNHVEYLPAGIFDSLVNLRILRLQRNYLEEIDSETFRSSKKLFHVDLSNNFLYTLPEKLFANNSLLETVDISNNQVIYIPSDSFIGLDSLRVLDLSNNKIQQIENGTFFLRTLRILKFSENRIVNITENAFEDLISLETLLLDKNNLQNIPERLLRKLNCLSYLDLSENNLQSLKGVEFENLKQLRNLDLKGNSLTVLPDYTFANCSSLEKLDLSKNKMQFLNVTTFHGLNNLASLILSENKLYEVHFKTFSTLRNLTTLYLDSNMFPSLPSRTLDYMPKLAIIKLSGNPWHCDCHTLYISAKLKFPELCSGQWASMVNLSPRLPIQQLLSLNVSVNRKPQESMEQNHDVTTNFQININDNNNNNPLWKTEGSAASLATTYDFTIATPVAPGFPITDCVRQIIVRDVDLTNYAINFGIEDNPYFEIGYDEASSTVDKEYKATLRTTTFLRSIPGPLVLRISATTISLQQGYDSQVQFSLEGDYAEDHFDIVVNGNEVSLVVTNPMPTQNLEFERPHYEGEIVDNALQLTQLILRQGYQDSTLTITVEDYPSFFTAATAGNIITLSMTPLNASIIEANNFINLRVTASTDYSAATTIVTLEIIKDDIETPLFGRSLYSGMYDNTTGLTLEPLLLTQGYDDTVQVTFSGEHEDYFELVRNGASSTLRVVGGGLPSNIWSEQRLLLTIVATKPRTVGASTVVSIALPELENLEFEQAHYEGEIVDNTLQLTQLILSHGYQDSTLTVTVEARELGFEAPSYRGSLQDNILTLEIITLSVGYGDDVTFTLSGDYSSFFSVSSVQNQVTINPPTQLPQEVISENNFLMFTVTADGLNALPTSTAVLLEIIKDDVTTPVFSQAIYYGNYLGSLDIDIGNMNLAQGYDSSVSFRIEGENSQYFQIIQNANSVTLTVLTAIPEDLIFSEKSFVFNIFADKPLTVGANAAIFVRFSQDLTEPALLQFGRHTYIGSVEKNIMSLENIVLESGFAPGTSFHLTGDYSSLFTPTIENNVIYLSLSSELSAEVLENNKFLILELEARRDRAVPVSASIIIDLVEEETPIIPVFNQAFYTGIYTAENILRFEETISLLQGYDETVTFSLEGESSEWFTLVSNGNSVTLVTSSNVPQDVVDTYHQLLFTVIASKPNTINGESAISIDLPKVILEQEVLRFDQSHYEGRVSESDLQVPTILLVNEITDNIELTMSGNHSEYFSISRQLNIIHIELVRNIPAEVISNNEFLIFEISASKADAVRGYTTLILRIDQEPQIISPVFEQAYYSGEYSEQSGLIFEHTLRLIQGYDETVQFALQGDSSEWFILTQTEPNSLTLSTRDGSLQQLENINHLVFSVLANKPGSIPGEAAIIINLSEHAQWFTLVVQGNSVTLTTSGAIPPAVIANNQQLVFVITADKPNSNTARATIIISLVDDLSNYFNIVQQGSSVSIVLQAAIPEQSIPANRIVLLELRATSPGAIPAVTAVVFEVVREDDVALEELVFSAPYYTGQFSEAGGLVFETAISLDEGYDQNVQFALDGEHAQWFTLVVQGNSVTLTTSGAIPPAVIANNQQLVFVITADKPNSNTARATIVISLVDDLSNYFNIVQQGSSVSIVLQAAIPEQSIPANRIVLLELRATSPGAIPAVTAVVFEVVREDDVALEELVFSAPYYTGQFSEAGGLVFETAISLDEGYDQNVQFALDGEHAQWFTLVVQGNSVTLTTSGAIPPAVIANNQQLVFVITAEKPNSNTARATIVISLVDDLSNYFNIVQQGSSVSIVLQAAIPEQSIPANRIVLLELRATSPGAIPAVTAVVFEVVREDDVALEELVFSAPYYTGQFSEAGGLVFETAISLDEGYDQNVQFALDGEHAQWFTLVVQGNSVTLTTSGAIPPAVIANNQQLVFVITADKPNSNTARATIVISLVDDLSNYFNIVQQGSSVSIVLQAAIPEQSIPANRIVLLELRATSPGAIPAVTAVVFEVVREDDVALEELVFSAPYYTGQFSEAGGLVFETAISLDEGYDQNVQFALDGEHAQWFTLVVQGNTVTLTTSGAIPPAVIANNQQLVFVITAEKPNSNTARATIVISLVDDLSNYFNIVQQGPSVSIVLQAAIPEQSIPANRIVLLELRATSPGAIPAVTAVVFEVVREDDVALEELVFSAPYYTGQFSEAGGLVFETAISLDEGYDQNVQFALDGEHAQWFTLVVQGNSVTLTTSGAIPPAVIANNQQLVFVITAEKPNSNTARATIVISLVDDLSNYFNIVQQGSSVSIVLQAAIPEQSIPANRIVLLELRATSPGAIPAVTAVVFEVVREDDVALEELVFSAPYYTGQFSEAGGLVFETAISLDEGYDQNVQFALDGEHAQWFTLVVQGNSVTLTTSGAIPPAVIANNQQLVFVITAEKPNSNTARATIVISLVDDLSNYFNIVQQGSSVSIVLQAAIPEQSIPANRIVLLELRATSPGAIPAVTAVVFEVVREDDVALEELVFSAPYYTGQFSEAGGLVFETAISLDEGYDQNVQFGLDGEHAQWFTLVVQGNSVTLTTSGAIPPAVIANNQQLVFVITAEKPNSNTARATIVISLVDDLSNYFNIVQQGSSVSIVLQAAIPEQSIPANRIVLLELRATSPGAIPAVTAVVFEVVREDDVALEELVFSAPYYTGQFSEAGGLVFETAISLDEGYDQNVQFGLDGEHAQWFTLVVQGNSVTLTTSGAIPPAVIANNQQLVFVITADKPNSNTARATIVISLVDDLSNYFNIVQQGSSVSIVLQAAIPEQSIPANRIVLLELRATSLGAIPAVTAVVFEVVREDDVAPEELVFSAPFYTGQFSEAGGLVFETAISLDEGYDQNVQFALDGEHAQWFTLVVQGNSVTLTTSGAIPPAVIANNQQLVFVITAEKPNSNTARATIIISLVDDLSNYFNIVQQGSSVSIVLQAAIPEQSIPANRIVLLELRATSPGAIPAVTAVVFEVVRDDDVALEELVFSAPYYTGQFSEAGGLVFETAISLDEGYDQNVQFALDGEHAQWFTLVVQGNSVTLTTSGAIPPAVIANNQQLVFVITADKPNSNTARATIVISLVDDLTDAAVLGFERASYLGIIENNAATIEPIVLNEGYTTAVIFTLHGDLSNYFNIVQQGSSVSIVLQAAIPEQSIPANRIVLLELRATSPGTIPAVTAVVFEVVREDVALEELVFSAPYYTGQFSEAGGLVFETAISLDEGYDQNVQFALDGEHAQWFTLVVQGNLVTLTTSGAIPPAVIANNQQLVFVITAEKPNSNTARATIVISLINGLETETESFGQVLYEGTINVNVVQHESITVTGYTGSTVEILGDYRHLFAASLTEGAVVVAAVGNLALPDDVSHVPLELRAGAAKTPELPTVIFGSPSYVLRADMAQTGVQLTVEVTATCGDDDHALPPLIILDRDEEEPHDNLVVLDSATQSGCTYRLTNRWPPEHDWLYVDENGLHARRIDREDPRIAFMALSQIQVELVLECPSDTQTRVKRSLSTSSRHDLLGPYDYGSNKWILTDTILYNSRRSFVNLIVNDINDNYPVFIGYENEPIVVGYPIPELEEVVLPRALVELKATDADVGENAQLQFWSPEPVLAVASSTGSVHVRDGATLTDEEVLTVSVTDLNGREDGLTTSMELMVKLIDTRHIAVVTVRNAFLDHEDNILSNLTAAVGYEVKVLSSAVISDDTDTSSANARNKREVTSEGASLQLYVYGLIDREPVAVERLSTDISENVAAIDVTSTISLEDHLEGREIPVSAGRDTGLLVATIVLSILLFILIVAIAVRKARNYEQFSDANSLASRNEPLEDLPKVESLKKPRLNLEELKRSERRLQEMLEAPIEDTTVKPSTSDELDPSGAFDTIINMAPPDIPMPIVIQSIDRLKDNATSEDEDEFGERANKSRRKSVVTFNENVEKIIHVEDIPDDNSSDLEIFKF</sequence>
<gene>
    <name evidence="1" type="ORF">MSG28_007544</name>
</gene>
<dbReference type="Proteomes" id="UP001064048">
    <property type="component" value="Chromosome 12"/>
</dbReference>
<keyword evidence="2" id="KW-1185">Reference proteome</keyword>
<evidence type="ECO:0000313" key="1">
    <source>
        <dbReference type="EMBL" id="KAI8428916.1"/>
    </source>
</evidence>
<comment type="caution">
    <text evidence="1">The sequence shown here is derived from an EMBL/GenBank/DDBJ whole genome shotgun (WGS) entry which is preliminary data.</text>
</comment>
<organism evidence="1 2">
    <name type="scientific">Choristoneura fumiferana</name>
    <name type="common">Spruce budworm moth</name>
    <name type="synonym">Archips fumiferana</name>
    <dbReference type="NCBI Taxonomy" id="7141"/>
    <lineage>
        <taxon>Eukaryota</taxon>
        <taxon>Metazoa</taxon>
        <taxon>Ecdysozoa</taxon>
        <taxon>Arthropoda</taxon>
        <taxon>Hexapoda</taxon>
        <taxon>Insecta</taxon>
        <taxon>Pterygota</taxon>
        <taxon>Neoptera</taxon>
        <taxon>Endopterygota</taxon>
        <taxon>Lepidoptera</taxon>
        <taxon>Glossata</taxon>
        <taxon>Ditrysia</taxon>
        <taxon>Tortricoidea</taxon>
        <taxon>Tortricidae</taxon>
        <taxon>Tortricinae</taxon>
        <taxon>Choristoneura</taxon>
    </lineage>
</organism>
<accession>A0ACC0JXG2</accession>
<protein>
    <submittedName>
        <fullName evidence="1">Uncharacterized protein</fullName>
    </submittedName>
</protein>